<protein>
    <recommendedName>
        <fullName evidence="2">PEGA domain-containing protein</fullName>
    </recommendedName>
</protein>
<evidence type="ECO:0000313" key="1">
    <source>
        <dbReference type="EMBL" id="GAG58745.1"/>
    </source>
</evidence>
<gene>
    <name evidence="1" type="ORF">S01H4_03657</name>
</gene>
<reference evidence="1" key="1">
    <citation type="journal article" date="2014" name="Front. Microbiol.">
        <title>High frequency of phylogenetically diverse reductive dehalogenase-homologous genes in deep subseafloor sedimentary metagenomes.</title>
        <authorList>
            <person name="Kawai M."/>
            <person name="Futagami T."/>
            <person name="Toyoda A."/>
            <person name="Takaki Y."/>
            <person name="Nishi S."/>
            <person name="Hori S."/>
            <person name="Arai W."/>
            <person name="Tsubouchi T."/>
            <person name="Morono Y."/>
            <person name="Uchiyama I."/>
            <person name="Ito T."/>
            <person name="Fujiyama A."/>
            <person name="Inagaki F."/>
            <person name="Takami H."/>
        </authorList>
    </citation>
    <scope>NUCLEOTIDE SEQUENCE</scope>
    <source>
        <strain evidence="1">Expedition CK06-06</strain>
    </source>
</reference>
<organism evidence="1">
    <name type="scientific">marine sediment metagenome</name>
    <dbReference type="NCBI Taxonomy" id="412755"/>
    <lineage>
        <taxon>unclassified sequences</taxon>
        <taxon>metagenomes</taxon>
        <taxon>ecological metagenomes</taxon>
    </lineage>
</organism>
<dbReference type="AlphaFoldDB" id="X0YR92"/>
<evidence type="ECO:0008006" key="2">
    <source>
        <dbReference type="Google" id="ProtNLM"/>
    </source>
</evidence>
<comment type="caution">
    <text evidence="1">The sequence shown here is derived from an EMBL/GenBank/DDBJ whole genome shotgun (WGS) entry which is preliminary data.</text>
</comment>
<sequence length="125" mass="13616">MVEVRFACIPSVAGVRCTIDGVTHISTESGIASFDGLSQGAHSYSVEAPEGMMFISGEDVFKRPLYRSGTTVIEWVPIPDTPWPEDQPWMMMFNFKEAIIIPPIEVAVKLAGPIALGTALILLSY</sequence>
<proteinExistence type="predicted"/>
<dbReference type="EMBL" id="BART01000915">
    <property type="protein sequence ID" value="GAG58745.1"/>
    <property type="molecule type" value="Genomic_DNA"/>
</dbReference>
<name>X0YR92_9ZZZZ</name>
<accession>X0YR92</accession>